<dbReference type="GO" id="GO:0008270">
    <property type="term" value="F:zinc ion binding"/>
    <property type="evidence" value="ECO:0007669"/>
    <property type="project" value="InterPro"/>
</dbReference>
<feature type="region of interest" description="Disordered" evidence="1">
    <location>
        <begin position="92"/>
        <end position="132"/>
    </location>
</feature>
<reference evidence="4" key="1">
    <citation type="submission" date="2018-05" db="EMBL/GenBank/DDBJ databases">
        <authorList>
            <person name="Li X."/>
        </authorList>
    </citation>
    <scope>NUCLEOTIDE SEQUENCE [LARGE SCALE GENOMIC DNA]</scope>
    <source>
        <strain evidence="4">YIM 73061</strain>
    </source>
</reference>
<dbReference type="RefSeq" id="WP_111515421.1">
    <property type="nucleotide sequence ID" value="NZ_QFYR01000003.1"/>
</dbReference>
<dbReference type="InterPro" id="IPR003615">
    <property type="entry name" value="HNH_nuc"/>
</dbReference>
<dbReference type="InterPro" id="IPR002711">
    <property type="entry name" value="HNH"/>
</dbReference>
<dbReference type="EMBL" id="QFYR01000003">
    <property type="protein sequence ID" value="RAK52097.1"/>
    <property type="molecule type" value="Genomic_DNA"/>
</dbReference>
<dbReference type="OrthoDB" id="7993590at2"/>
<evidence type="ECO:0000259" key="2">
    <source>
        <dbReference type="SMART" id="SM00507"/>
    </source>
</evidence>
<evidence type="ECO:0000313" key="4">
    <source>
        <dbReference type="Proteomes" id="UP000249725"/>
    </source>
</evidence>
<evidence type="ECO:0000256" key="1">
    <source>
        <dbReference type="SAM" id="MobiDB-lite"/>
    </source>
</evidence>
<dbReference type="Gene3D" id="1.10.30.50">
    <property type="match status" value="1"/>
</dbReference>
<organism evidence="3 4">
    <name type="scientific">Phenylobacterium deserti</name>
    <dbReference type="NCBI Taxonomy" id="1914756"/>
    <lineage>
        <taxon>Bacteria</taxon>
        <taxon>Pseudomonadati</taxon>
        <taxon>Pseudomonadota</taxon>
        <taxon>Alphaproteobacteria</taxon>
        <taxon>Caulobacterales</taxon>
        <taxon>Caulobacteraceae</taxon>
        <taxon>Phenylobacterium</taxon>
    </lineage>
</organism>
<dbReference type="Proteomes" id="UP000249725">
    <property type="component" value="Unassembled WGS sequence"/>
</dbReference>
<gene>
    <name evidence="3" type="ORF">DJ018_13155</name>
</gene>
<dbReference type="Pfam" id="PF01844">
    <property type="entry name" value="HNH"/>
    <property type="match status" value="1"/>
</dbReference>
<dbReference type="AlphaFoldDB" id="A0A328AC84"/>
<dbReference type="GO" id="GO:0004519">
    <property type="term" value="F:endonuclease activity"/>
    <property type="evidence" value="ECO:0007669"/>
    <property type="project" value="InterPro"/>
</dbReference>
<dbReference type="SMART" id="SM00507">
    <property type="entry name" value="HNHc"/>
    <property type="match status" value="1"/>
</dbReference>
<protein>
    <recommendedName>
        <fullName evidence="2">HNH nuclease domain-containing protein</fullName>
    </recommendedName>
</protein>
<comment type="caution">
    <text evidence="3">The sequence shown here is derived from an EMBL/GenBank/DDBJ whole genome shotgun (WGS) entry which is preliminary data.</text>
</comment>
<sequence length="132" mass="15088">MKLFIARELLDGTPRKAMTPARRKRILDAHDHQCAREGCTETMRLEIDHDIPLALGGSEEDGNLIVLCYAHHKDKTRQDIWQISKAKRQRKLIEEPVASKRPIKSNSRLVGRPFPTDLRKKLSGQVVRKEGA</sequence>
<name>A0A328AC84_9CAUL</name>
<accession>A0A328AC84</accession>
<evidence type="ECO:0000313" key="3">
    <source>
        <dbReference type="EMBL" id="RAK52097.1"/>
    </source>
</evidence>
<dbReference type="GO" id="GO:0003676">
    <property type="term" value="F:nucleic acid binding"/>
    <property type="evidence" value="ECO:0007669"/>
    <property type="project" value="InterPro"/>
</dbReference>
<dbReference type="CDD" id="cd00085">
    <property type="entry name" value="HNHc"/>
    <property type="match status" value="1"/>
</dbReference>
<feature type="domain" description="HNH nuclease" evidence="2">
    <location>
        <begin position="21"/>
        <end position="73"/>
    </location>
</feature>
<keyword evidence="4" id="KW-1185">Reference proteome</keyword>
<proteinExistence type="predicted"/>